<dbReference type="InterPro" id="IPR027794">
    <property type="entry name" value="tRNase_Z_dom"/>
</dbReference>
<evidence type="ECO:0000256" key="1">
    <source>
        <dbReference type="ARBA" id="ARBA00001947"/>
    </source>
</evidence>
<feature type="region of interest" description="Disordered" evidence="9">
    <location>
        <begin position="351"/>
        <end position="375"/>
    </location>
</feature>
<protein>
    <recommendedName>
        <fullName evidence="10">tRNase Z endonuclease domain-containing protein</fullName>
    </recommendedName>
</protein>
<evidence type="ECO:0000256" key="3">
    <source>
        <dbReference type="ARBA" id="ARBA00022694"/>
    </source>
</evidence>
<keyword evidence="3" id="KW-0819">tRNA processing</keyword>
<feature type="compositionally biased region" description="Polar residues" evidence="9">
    <location>
        <begin position="64"/>
        <end position="74"/>
    </location>
</feature>
<accession>A0AAD2HI05</accession>
<keyword evidence="6" id="KW-0255">Endonuclease</keyword>
<feature type="domain" description="tRNase Z endonuclease" evidence="10">
    <location>
        <begin position="109"/>
        <end position="153"/>
    </location>
</feature>
<name>A0AAD2HI05_9AGAR</name>
<dbReference type="HAMAP" id="MF_01818">
    <property type="entry name" value="RNase_Z_BN"/>
    <property type="match status" value="1"/>
</dbReference>
<dbReference type="AlphaFoldDB" id="A0AAD2HI05"/>
<evidence type="ECO:0000256" key="9">
    <source>
        <dbReference type="SAM" id="MobiDB-lite"/>
    </source>
</evidence>
<comment type="cofactor">
    <cofactor evidence="1">
        <name>Zn(2+)</name>
        <dbReference type="ChEBI" id="CHEBI:29105"/>
    </cofactor>
</comment>
<evidence type="ECO:0000313" key="12">
    <source>
        <dbReference type="Proteomes" id="UP001295794"/>
    </source>
</evidence>
<comment type="subunit">
    <text evidence="2">Homodimer.</text>
</comment>
<evidence type="ECO:0000259" key="10">
    <source>
        <dbReference type="Pfam" id="PF13691"/>
    </source>
</evidence>
<dbReference type="Proteomes" id="UP001295794">
    <property type="component" value="Unassembled WGS sequence"/>
</dbReference>
<reference evidence="11" key="1">
    <citation type="submission" date="2023-11" db="EMBL/GenBank/DDBJ databases">
        <authorList>
            <person name="De Vega J J."/>
            <person name="De Vega J J."/>
        </authorList>
    </citation>
    <scope>NUCLEOTIDE SEQUENCE</scope>
</reference>
<proteinExistence type="inferred from homology"/>
<feature type="region of interest" description="Disordered" evidence="9">
    <location>
        <begin position="64"/>
        <end position="85"/>
    </location>
</feature>
<keyword evidence="7" id="KW-0378">Hydrolase</keyword>
<dbReference type="InterPro" id="IPR013471">
    <property type="entry name" value="RNase_Z/BN"/>
</dbReference>
<evidence type="ECO:0000256" key="5">
    <source>
        <dbReference type="ARBA" id="ARBA00022723"/>
    </source>
</evidence>
<evidence type="ECO:0000256" key="7">
    <source>
        <dbReference type="ARBA" id="ARBA00022801"/>
    </source>
</evidence>
<evidence type="ECO:0000256" key="4">
    <source>
        <dbReference type="ARBA" id="ARBA00022722"/>
    </source>
</evidence>
<dbReference type="PANTHER" id="PTHR46018">
    <property type="entry name" value="ZINC PHOSPHODIESTERASE ELAC PROTEIN 1"/>
    <property type="match status" value="1"/>
</dbReference>
<dbReference type="GO" id="GO:0042781">
    <property type="term" value="F:3'-tRNA processing endoribonuclease activity"/>
    <property type="evidence" value="ECO:0007669"/>
    <property type="project" value="TreeGrafter"/>
</dbReference>
<organism evidence="11 12">
    <name type="scientific">Mycena citricolor</name>
    <dbReference type="NCBI Taxonomy" id="2018698"/>
    <lineage>
        <taxon>Eukaryota</taxon>
        <taxon>Fungi</taxon>
        <taxon>Dikarya</taxon>
        <taxon>Basidiomycota</taxon>
        <taxon>Agaricomycotina</taxon>
        <taxon>Agaricomycetes</taxon>
        <taxon>Agaricomycetidae</taxon>
        <taxon>Agaricales</taxon>
        <taxon>Marasmiineae</taxon>
        <taxon>Mycenaceae</taxon>
        <taxon>Mycena</taxon>
    </lineage>
</organism>
<dbReference type="Gene3D" id="3.60.15.10">
    <property type="entry name" value="Ribonuclease Z/Hydroxyacylglutathione hydrolase-like"/>
    <property type="match status" value="1"/>
</dbReference>
<keyword evidence="4" id="KW-0540">Nuclease</keyword>
<comment type="caution">
    <text evidence="11">The sequence shown here is derived from an EMBL/GenBank/DDBJ whole genome shotgun (WGS) entry which is preliminary data.</text>
</comment>
<evidence type="ECO:0000256" key="8">
    <source>
        <dbReference type="ARBA" id="ARBA00022833"/>
    </source>
</evidence>
<dbReference type="CDD" id="cd07717">
    <property type="entry name" value="RNaseZ_ZiPD-like_MBL-fold"/>
    <property type="match status" value="1"/>
</dbReference>
<evidence type="ECO:0000256" key="2">
    <source>
        <dbReference type="ARBA" id="ARBA00011738"/>
    </source>
</evidence>
<dbReference type="GO" id="GO:0005634">
    <property type="term" value="C:nucleus"/>
    <property type="evidence" value="ECO:0007669"/>
    <property type="project" value="TreeGrafter"/>
</dbReference>
<dbReference type="GO" id="GO:0046872">
    <property type="term" value="F:metal ion binding"/>
    <property type="evidence" value="ECO:0007669"/>
    <property type="project" value="UniProtKB-KW"/>
</dbReference>
<dbReference type="Pfam" id="PF13691">
    <property type="entry name" value="Lactamase_B_4"/>
    <property type="match status" value="1"/>
</dbReference>
<gene>
    <name evidence="11" type="ORF">MYCIT1_LOCUS23107</name>
</gene>
<dbReference type="InterPro" id="IPR036866">
    <property type="entry name" value="RibonucZ/Hydroxyglut_hydro"/>
</dbReference>
<sequence length="441" mass="47686">MSIEALVMHNAYHLLDLCHRIKLQVSSIPSQSTCMRSLIRSVGVISTLSTKHILARRMASTAVSASTTKPANTPKSKKSDKDNAGAKAPLDMEVTFLGTASAQPSSTRVHSSLAFRLSADVWLFDCGEGTQSRLQKSAVKMGKIEKIFLTHLHGAHYSSLSLKPTDCLLGGHGGTDGAEDVRSHIDVNNPIVEFTGHWGHADPPNGDHCALPRHRAESPFGRNIPQIDGVWSNILENGSVSVSAAPIYHSVPCIGYVITEKSLPGKMDPKKYIPELKRTNTPIAVMSQLQQGNSVELTDGTILHGPPRKPGRKVVILGDTNNPSPIASMAMDADLLIHEATNAHLPGIESEAKESDTFQSVEKRTRSRGHSTPQMAGAFAKRIRAKRLILNHFSARYRGDDDVDESAKQVMTAIGNLAAEEYGQEVTCARDLMAVTLPPPP</sequence>
<dbReference type="SUPFAM" id="SSF56281">
    <property type="entry name" value="Metallo-hydrolase/oxidoreductase"/>
    <property type="match status" value="1"/>
</dbReference>
<evidence type="ECO:0000313" key="11">
    <source>
        <dbReference type="EMBL" id="CAK5275401.1"/>
    </source>
</evidence>
<dbReference type="PANTHER" id="PTHR46018:SF2">
    <property type="entry name" value="ZINC PHOSPHODIESTERASE ELAC PROTEIN 1"/>
    <property type="match status" value="1"/>
</dbReference>
<keyword evidence="12" id="KW-1185">Reference proteome</keyword>
<feature type="compositionally biased region" description="Basic and acidic residues" evidence="9">
    <location>
        <begin position="351"/>
        <end position="364"/>
    </location>
</feature>
<keyword evidence="5" id="KW-0479">Metal-binding</keyword>
<keyword evidence="8" id="KW-0862">Zinc</keyword>
<evidence type="ECO:0000256" key="6">
    <source>
        <dbReference type="ARBA" id="ARBA00022759"/>
    </source>
</evidence>
<dbReference type="EMBL" id="CAVNYO010000405">
    <property type="protein sequence ID" value="CAK5275401.1"/>
    <property type="molecule type" value="Genomic_DNA"/>
</dbReference>